<dbReference type="AlphaFoldDB" id="A0A2P5ABV2"/>
<organism evidence="1 2">
    <name type="scientific">Parasponia andersonii</name>
    <name type="common">Sponia andersonii</name>
    <dbReference type="NCBI Taxonomy" id="3476"/>
    <lineage>
        <taxon>Eukaryota</taxon>
        <taxon>Viridiplantae</taxon>
        <taxon>Streptophyta</taxon>
        <taxon>Embryophyta</taxon>
        <taxon>Tracheophyta</taxon>
        <taxon>Spermatophyta</taxon>
        <taxon>Magnoliopsida</taxon>
        <taxon>eudicotyledons</taxon>
        <taxon>Gunneridae</taxon>
        <taxon>Pentapetalae</taxon>
        <taxon>rosids</taxon>
        <taxon>fabids</taxon>
        <taxon>Rosales</taxon>
        <taxon>Cannabaceae</taxon>
        <taxon>Parasponia</taxon>
    </lineage>
</organism>
<accession>A0A2P5ABV2</accession>
<evidence type="ECO:0000313" key="1">
    <source>
        <dbReference type="EMBL" id="PON34018.1"/>
    </source>
</evidence>
<keyword evidence="2" id="KW-1185">Reference proteome</keyword>
<sequence>MELCLVGKILGNKVANPEGLRRTMKSVLRLPSSFHSESMDSPNIFIFFFGLKTDRQRILAGRPWFCENQLLSLIKPRGIGDFSAMDFNMVSFWIQIVKAPVSCIIRIVHVFWVPKLDFWRMWKSLVAVCVSV</sequence>
<gene>
    <name evidence="1" type="ORF">PanWU01x14_347960</name>
</gene>
<name>A0A2P5ABV2_PARAD</name>
<reference evidence="2" key="1">
    <citation type="submission" date="2016-06" db="EMBL/GenBank/DDBJ databases">
        <title>Parallel loss of symbiosis genes in relatives of nitrogen-fixing non-legume Parasponia.</title>
        <authorList>
            <person name="Van Velzen R."/>
            <person name="Holmer R."/>
            <person name="Bu F."/>
            <person name="Rutten L."/>
            <person name="Van Zeijl A."/>
            <person name="Liu W."/>
            <person name="Santuari L."/>
            <person name="Cao Q."/>
            <person name="Sharma T."/>
            <person name="Shen D."/>
            <person name="Roswanjaya Y."/>
            <person name="Wardhani T."/>
            <person name="Kalhor M.S."/>
            <person name="Jansen J."/>
            <person name="Van den Hoogen J."/>
            <person name="Gungor B."/>
            <person name="Hartog M."/>
            <person name="Hontelez J."/>
            <person name="Verver J."/>
            <person name="Yang W.-C."/>
            <person name="Schijlen E."/>
            <person name="Repin R."/>
            <person name="Schilthuizen M."/>
            <person name="Schranz E."/>
            <person name="Heidstra R."/>
            <person name="Miyata K."/>
            <person name="Fedorova E."/>
            <person name="Kohlen W."/>
            <person name="Bisseling T."/>
            <person name="Smit S."/>
            <person name="Geurts R."/>
        </authorList>
    </citation>
    <scope>NUCLEOTIDE SEQUENCE [LARGE SCALE GENOMIC DNA]</scope>
    <source>
        <strain evidence="2">cv. WU1-14</strain>
    </source>
</reference>
<evidence type="ECO:0000313" key="2">
    <source>
        <dbReference type="Proteomes" id="UP000237105"/>
    </source>
</evidence>
<proteinExistence type="predicted"/>
<comment type="caution">
    <text evidence="1">The sequence shown here is derived from an EMBL/GenBank/DDBJ whole genome shotgun (WGS) entry which is preliminary data.</text>
</comment>
<protein>
    <submittedName>
        <fullName evidence="1">Uncharacterized protein</fullName>
    </submittedName>
</protein>
<dbReference type="Proteomes" id="UP000237105">
    <property type="component" value="Unassembled WGS sequence"/>
</dbReference>
<dbReference type="EMBL" id="JXTB01000685">
    <property type="protein sequence ID" value="PON34018.1"/>
    <property type="molecule type" value="Genomic_DNA"/>
</dbReference>
<dbReference type="OrthoDB" id="1750606at2759"/>